<keyword evidence="8" id="KW-1185">Reference proteome</keyword>
<dbReference type="InterPro" id="IPR007627">
    <property type="entry name" value="RNA_pol_sigma70_r2"/>
</dbReference>
<sequence>MDADFRDWAAARVPALLRYAHLLTGDAHRAEDIVQTALTRTLLAWPRVQRKDDPEGYVRRTIARLVINDRRRAWRELLTAAPPEPPPHRAEPEEGWAMRDALAALPPRQRAVMVLRYYEDMTEAQIADTLGCSQGTVKSQASKALAKLRARLAAAEAAEAAEVTQ</sequence>
<keyword evidence="4" id="KW-0238">DNA-binding</keyword>
<keyword evidence="5" id="KW-0804">Transcription</keyword>
<dbReference type="EMBL" id="BAAATD010000001">
    <property type="protein sequence ID" value="GAA2573053.1"/>
    <property type="molecule type" value="Genomic_DNA"/>
</dbReference>
<name>A0ABN3P7Q5_9ACTN</name>
<dbReference type="InterPro" id="IPR013324">
    <property type="entry name" value="RNA_pol_sigma_r3/r4-like"/>
</dbReference>
<evidence type="ECO:0000313" key="8">
    <source>
        <dbReference type="Proteomes" id="UP001501509"/>
    </source>
</evidence>
<dbReference type="InterPro" id="IPR013325">
    <property type="entry name" value="RNA_pol_sigma_r2"/>
</dbReference>
<reference evidence="7 8" key="1">
    <citation type="journal article" date="2019" name="Int. J. Syst. Evol. Microbiol.">
        <title>The Global Catalogue of Microorganisms (GCM) 10K type strain sequencing project: providing services to taxonomists for standard genome sequencing and annotation.</title>
        <authorList>
            <consortium name="The Broad Institute Genomics Platform"/>
            <consortium name="The Broad Institute Genome Sequencing Center for Infectious Disease"/>
            <person name="Wu L."/>
            <person name="Ma J."/>
        </authorList>
    </citation>
    <scope>NUCLEOTIDE SEQUENCE [LARGE SCALE GENOMIC DNA]</scope>
    <source>
        <strain evidence="7 8">JCM 6833</strain>
    </source>
</reference>
<dbReference type="RefSeq" id="WP_344536567.1">
    <property type="nucleotide sequence ID" value="NZ_BAAATD010000001.1"/>
</dbReference>
<keyword evidence="3" id="KW-0731">Sigma factor</keyword>
<evidence type="ECO:0000256" key="4">
    <source>
        <dbReference type="ARBA" id="ARBA00023125"/>
    </source>
</evidence>
<proteinExistence type="inferred from homology"/>
<dbReference type="InterPro" id="IPR014284">
    <property type="entry name" value="RNA_pol_sigma-70_dom"/>
</dbReference>
<dbReference type="InterPro" id="IPR039425">
    <property type="entry name" value="RNA_pol_sigma-70-like"/>
</dbReference>
<dbReference type="SUPFAM" id="SSF88659">
    <property type="entry name" value="Sigma3 and sigma4 domains of RNA polymerase sigma factors"/>
    <property type="match status" value="1"/>
</dbReference>
<dbReference type="PANTHER" id="PTHR43133:SF50">
    <property type="entry name" value="ECF RNA POLYMERASE SIGMA FACTOR SIGM"/>
    <property type="match status" value="1"/>
</dbReference>
<dbReference type="InterPro" id="IPR014325">
    <property type="entry name" value="RNA_pol_sigma-E_actinobac"/>
</dbReference>
<accession>A0ABN3P7Q5</accession>
<dbReference type="InterPro" id="IPR000792">
    <property type="entry name" value="Tscrpt_reg_LuxR_C"/>
</dbReference>
<organism evidence="7 8">
    <name type="scientific">Actinomadura fulvescens</name>
    <dbReference type="NCBI Taxonomy" id="46160"/>
    <lineage>
        <taxon>Bacteria</taxon>
        <taxon>Bacillati</taxon>
        <taxon>Actinomycetota</taxon>
        <taxon>Actinomycetes</taxon>
        <taxon>Streptosporangiales</taxon>
        <taxon>Thermomonosporaceae</taxon>
        <taxon>Actinomadura</taxon>
    </lineage>
</organism>
<evidence type="ECO:0000256" key="3">
    <source>
        <dbReference type="ARBA" id="ARBA00023082"/>
    </source>
</evidence>
<evidence type="ECO:0000313" key="7">
    <source>
        <dbReference type="EMBL" id="GAA2573053.1"/>
    </source>
</evidence>
<dbReference type="InterPro" id="IPR013249">
    <property type="entry name" value="RNA_pol_sigma70_r4_t2"/>
</dbReference>
<comment type="caution">
    <text evidence="7">The sequence shown here is derived from an EMBL/GenBank/DDBJ whole genome shotgun (WGS) entry which is preliminary data.</text>
</comment>
<evidence type="ECO:0000256" key="5">
    <source>
        <dbReference type="ARBA" id="ARBA00023163"/>
    </source>
</evidence>
<dbReference type="Pfam" id="PF08281">
    <property type="entry name" value="Sigma70_r4_2"/>
    <property type="match status" value="1"/>
</dbReference>
<dbReference type="Gene3D" id="1.10.1740.10">
    <property type="match status" value="1"/>
</dbReference>
<keyword evidence="2" id="KW-0805">Transcription regulation</keyword>
<dbReference type="PANTHER" id="PTHR43133">
    <property type="entry name" value="RNA POLYMERASE ECF-TYPE SIGMA FACTO"/>
    <property type="match status" value="1"/>
</dbReference>
<gene>
    <name evidence="7" type="ORF">GCM10010411_00880</name>
</gene>
<dbReference type="Gene3D" id="1.10.10.10">
    <property type="entry name" value="Winged helix-like DNA-binding domain superfamily/Winged helix DNA-binding domain"/>
    <property type="match status" value="1"/>
</dbReference>
<dbReference type="NCBIfam" id="TIGR02983">
    <property type="entry name" value="SigE-fam_strep"/>
    <property type="match status" value="1"/>
</dbReference>
<feature type="domain" description="HTH luxR-type" evidence="6">
    <location>
        <begin position="102"/>
        <end position="160"/>
    </location>
</feature>
<comment type="similarity">
    <text evidence="1">Belongs to the sigma-70 factor family. ECF subfamily.</text>
</comment>
<evidence type="ECO:0000256" key="2">
    <source>
        <dbReference type="ARBA" id="ARBA00023015"/>
    </source>
</evidence>
<dbReference type="SUPFAM" id="SSF88946">
    <property type="entry name" value="Sigma2 domain of RNA polymerase sigma factors"/>
    <property type="match status" value="1"/>
</dbReference>
<dbReference type="InterPro" id="IPR036388">
    <property type="entry name" value="WH-like_DNA-bd_sf"/>
</dbReference>
<evidence type="ECO:0000256" key="1">
    <source>
        <dbReference type="ARBA" id="ARBA00010641"/>
    </source>
</evidence>
<dbReference type="Proteomes" id="UP001501509">
    <property type="component" value="Unassembled WGS sequence"/>
</dbReference>
<dbReference type="SMART" id="SM00421">
    <property type="entry name" value="HTH_LUXR"/>
    <property type="match status" value="1"/>
</dbReference>
<protein>
    <submittedName>
        <fullName evidence="7">SigE family RNA polymerase sigma factor</fullName>
    </submittedName>
</protein>
<dbReference type="Pfam" id="PF04542">
    <property type="entry name" value="Sigma70_r2"/>
    <property type="match status" value="1"/>
</dbReference>
<dbReference type="CDD" id="cd06171">
    <property type="entry name" value="Sigma70_r4"/>
    <property type="match status" value="1"/>
</dbReference>
<dbReference type="NCBIfam" id="TIGR02937">
    <property type="entry name" value="sigma70-ECF"/>
    <property type="match status" value="1"/>
</dbReference>
<evidence type="ECO:0000259" key="6">
    <source>
        <dbReference type="SMART" id="SM00421"/>
    </source>
</evidence>